<dbReference type="InterPro" id="IPR005627">
    <property type="entry name" value="CutC-like"/>
</dbReference>
<comment type="caution">
    <text evidence="2">Once thought to be involved in copper homeostasis, experiments in E.coli have shown this is not the case.</text>
</comment>
<organism evidence="3 4">
    <name type="scientific">Daejeonella lutea</name>
    <dbReference type="NCBI Taxonomy" id="572036"/>
    <lineage>
        <taxon>Bacteria</taxon>
        <taxon>Pseudomonadati</taxon>
        <taxon>Bacteroidota</taxon>
        <taxon>Sphingobacteriia</taxon>
        <taxon>Sphingobacteriales</taxon>
        <taxon>Sphingobacteriaceae</taxon>
        <taxon>Daejeonella</taxon>
    </lineage>
</organism>
<dbReference type="GO" id="GO:0005507">
    <property type="term" value="F:copper ion binding"/>
    <property type="evidence" value="ECO:0007669"/>
    <property type="project" value="TreeGrafter"/>
</dbReference>
<dbReference type="HAMAP" id="MF_00795">
    <property type="entry name" value="CutC"/>
    <property type="match status" value="1"/>
</dbReference>
<comment type="subcellular location">
    <subcellularLocation>
        <location evidence="2">Cytoplasm</location>
    </subcellularLocation>
</comment>
<protein>
    <recommendedName>
        <fullName evidence="2">PF03932 family protein CutC</fullName>
    </recommendedName>
</protein>
<reference evidence="4" key="1">
    <citation type="submission" date="2017-02" db="EMBL/GenBank/DDBJ databases">
        <authorList>
            <person name="Varghese N."/>
            <person name="Submissions S."/>
        </authorList>
    </citation>
    <scope>NUCLEOTIDE SEQUENCE [LARGE SCALE GENOMIC DNA]</scope>
    <source>
        <strain evidence="4">DSM 22385</strain>
    </source>
</reference>
<dbReference type="AlphaFoldDB" id="A0A1T5DS23"/>
<evidence type="ECO:0000313" key="3">
    <source>
        <dbReference type="EMBL" id="SKB74461.1"/>
    </source>
</evidence>
<keyword evidence="2" id="KW-0963">Cytoplasm</keyword>
<dbReference type="Gene3D" id="3.20.20.380">
    <property type="entry name" value="Copper homeostasis (CutC) domain"/>
    <property type="match status" value="1"/>
</dbReference>
<proteinExistence type="inferred from homology"/>
<dbReference type="GO" id="GO:0005737">
    <property type="term" value="C:cytoplasm"/>
    <property type="evidence" value="ECO:0007669"/>
    <property type="project" value="UniProtKB-SubCell"/>
</dbReference>
<evidence type="ECO:0000256" key="1">
    <source>
        <dbReference type="ARBA" id="ARBA00007768"/>
    </source>
</evidence>
<dbReference type="Pfam" id="PF03932">
    <property type="entry name" value="CutC"/>
    <property type="match status" value="1"/>
</dbReference>
<evidence type="ECO:0000256" key="2">
    <source>
        <dbReference type="HAMAP-Rule" id="MF_00795"/>
    </source>
</evidence>
<dbReference type="SUPFAM" id="SSF110395">
    <property type="entry name" value="CutC-like"/>
    <property type="match status" value="1"/>
</dbReference>
<sequence>MKYTLEICAGSLLSALNAQQGGADRVELCDNLYEGGTTPSYGMIKTCISLLDIPFFPIIRPRGGDFVYSDAEFDVMKEDILTCSLLGCEGVVFGILRQDGTIDSERCAELAAISGSMQLTFHRAFDRCIDRENGLESIIDMGFHRVLTSGGADQAEGAIPELGRLVKQAGSRISIMPGSGITHHNLLTMADMTGAFEFHSTAKKKIDLENKTPPKNLDTQYPYETDVSIVAKMRAILDAADPLR</sequence>
<evidence type="ECO:0000313" key="4">
    <source>
        <dbReference type="Proteomes" id="UP000189981"/>
    </source>
</evidence>
<dbReference type="InterPro" id="IPR036822">
    <property type="entry name" value="CutC-like_dom_sf"/>
</dbReference>
<accession>A0A1T5DS23</accession>
<dbReference type="PANTHER" id="PTHR12598">
    <property type="entry name" value="COPPER HOMEOSTASIS PROTEIN CUTC"/>
    <property type="match status" value="1"/>
</dbReference>
<dbReference type="EMBL" id="FUYR01000002">
    <property type="protein sequence ID" value="SKB74461.1"/>
    <property type="molecule type" value="Genomic_DNA"/>
</dbReference>
<name>A0A1T5DS23_9SPHI</name>
<dbReference type="RefSeq" id="WP_079703050.1">
    <property type="nucleotide sequence ID" value="NZ_FUYR01000002.1"/>
</dbReference>
<keyword evidence="4" id="KW-1185">Reference proteome</keyword>
<dbReference type="STRING" id="572036.SAMN05661099_2555"/>
<gene>
    <name evidence="2" type="primary">cutC</name>
    <name evidence="3" type="ORF">SAMN05661099_2555</name>
</gene>
<comment type="similarity">
    <text evidence="1 2">Belongs to the CutC family.</text>
</comment>
<dbReference type="PANTHER" id="PTHR12598:SF0">
    <property type="entry name" value="COPPER HOMEOSTASIS PROTEIN CUTC HOMOLOG"/>
    <property type="match status" value="1"/>
</dbReference>
<dbReference type="OrthoDB" id="9815677at2"/>
<dbReference type="Proteomes" id="UP000189981">
    <property type="component" value="Unassembled WGS sequence"/>
</dbReference>